<evidence type="ECO:0000259" key="4">
    <source>
        <dbReference type="PROSITE" id="PS50878"/>
    </source>
</evidence>
<protein>
    <recommendedName>
        <fullName evidence="2">ribonuclease H</fullName>
        <ecNumber evidence="2">3.1.26.4</ecNumber>
    </recommendedName>
</protein>
<dbReference type="AlphaFoldDB" id="A0A3B3XMK2"/>
<feature type="domain" description="Reverse transcriptase" evidence="4">
    <location>
        <begin position="107"/>
        <end position="285"/>
    </location>
</feature>
<reference evidence="5" key="1">
    <citation type="submission" date="2025-08" db="UniProtKB">
        <authorList>
            <consortium name="Ensembl"/>
        </authorList>
    </citation>
    <scope>IDENTIFICATION</scope>
</reference>
<dbReference type="InterPro" id="IPR043502">
    <property type="entry name" value="DNA/RNA_pol_sf"/>
</dbReference>
<comment type="similarity">
    <text evidence="1">Belongs to the beta type-B retroviral polymerase family. HERV class-II K(HML-2) pol subfamily.</text>
</comment>
<reference evidence="5" key="2">
    <citation type="submission" date="2025-09" db="UniProtKB">
        <authorList>
            <consortium name="Ensembl"/>
        </authorList>
    </citation>
    <scope>IDENTIFICATION</scope>
</reference>
<keyword evidence="6" id="KW-1185">Reference proteome</keyword>
<dbReference type="InterPro" id="IPR041577">
    <property type="entry name" value="RT_RNaseH_2"/>
</dbReference>
<dbReference type="STRING" id="48701.ENSPMEP00000016218"/>
<dbReference type="GO" id="GO:0004523">
    <property type="term" value="F:RNA-DNA hybrid ribonuclease activity"/>
    <property type="evidence" value="ECO:0007669"/>
    <property type="project" value="UniProtKB-EC"/>
</dbReference>
<accession>A0A3B3XMK2</accession>
<dbReference type="Ensembl" id="ENSPMET00000033311.1">
    <property type="protein sequence ID" value="ENSPMEP00000016218.1"/>
    <property type="gene ID" value="ENSPMEG00000018862.1"/>
</dbReference>
<dbReference type="EC" id="3.1.26.4" evidence="2"/>
<dbReference type="PANTHER" id="PTHR37984">
    <property type="entry name" value="PROTEIN CBG26694"/>
    <property type="match status" value="1"/>
</dbReference>
<keyword evidence="3" id="KW-0511">Multifunctional enzyme</keyword>
<dbReference type="Proteomes" id="UP000261480">
    <property type="component" value="Unplaced"/>
</dbReference>
<dbReference type="InterPro" id="IPR000477">
    <property type="entry name" value="RT_dom"/>
</dbReference>
<evidence type="ECO:0000313" key="6">
    <source>
        <dbReference type="Proteomes" id="UP000261480"/>
    </source>
</evidence>
<dbReference type="CDD" id="cd01647">
    <property type="entry name" value="RT_LTR"/>
    <property type="match status" value="1"/>
</dbReference>
<evidence type="ECO:0000256" key="3">
    <source>
        <dbReference type="ARBA" id="ARBA00023268"/>
    </source>
</evidence>
<dbReference type="SUPFAM" id="SSF56672">
    <property type="entry name" value="DNA/RNA polymerases"/>
    <property type="match status" value="1"/>
</dbReference>
<dbReference type="Gene3D" id="3.10.10.10">
    <property type="entry name" value="HIV Type 1 Reverse Transcriptase, subunit A, domain 1"/>
    <property type="match status" value="1"/>
</dbReference>
<dbReference type="Gene3D" id="3.30.70.270">
    <property type="match status" value="2"/>
</dbReference>
<organism evidence="5 6">
    <name type="scientific">Poecilia mexicana</name>
    <dbReference type="NCBI Taxonomy" id="48701"/>
    <lineage>
        <taxon>Eukaryota</taxon>
        <taxon>Metazoa</taxon>
        <taxon>Chordata</taxon>
        <taxon>Craniata</taxon>
        <taxon>Vertebrata</taxon>
        <taxon>Euteleostomi</taxon>
        <taxon>Actinopterygii</taxon>
        <taxon>Neopterygii</taxon>
        <taxon>Teleostei</taxon>
        <taxon>Neoteleostei</taxon>
        <taxon>Acanthomorphata</taxon>
        <taxon>Ovalentaria</taxon>
        <taxon>Atherinomorphae</taxon>
        <taxon>Cyprinodontiformes</taxon>
        <taxon>Poeciliidae</taxon>
        <taxon>Poeciliinae</taxon>
        <taxon>Poecilia</taxon>
    </lineage>
</organism>
<dbReference type="PROSITE" id="PS50878">
    <property type="entry name" value="RT_POL"/>
    <property type="match status" value="1"/>
</dbReference>
<dbReference type="Pfam" id="PF00078">
    <property type="entry name" value="RVT_1"/>
    <property type="match status" value="1"/>
</dbReference>
<name>A0A3B3XMK2_9TELE</name>
<dbReference type="FunFam" id="3.10.20.370:FF:000001">
    <property type="entry name" value="Retrovirus-related Pol polyprotein from transposon 17.6-like protein"/>
    <property type="match status" value="1"/>
</dbReference>
<evidence type="ECO:0000256" key="1">
    <source>
        <dbReference type="ARBA" id="ARBA00010879"/>
    </source>
</evidence>
<proteinExistence type="inferred from homology"/>
<dbReference type="InterPro" id="IPR050951">
    <property type="entry name" value="Retrovirus_Pol_polyprotein"/>
</dbReference>
<dbReference type="FunFam" id="3.30.70.270:FF:000026">
    <property type="entry name" value="Transposon Ty3-G Gag-Pol polyprotein"/>
    <property type="match status" value="1"/>
</dbReference>
<dbReference type="Pfam" id="PF17919">
    <property type="entry name" value="RT_RNaseH_2"/>
    <property type="match status" value="1"/>
</dbReference>
<evidence type="ECO:0000313" key="5">
    <source>
        <dbReference type="Ensembl" id="ENSPMEP00000016218.1"/>
    </source>
</evidence>
<dbReference type="InterPro" id="IPR043128">
    <property type="entry name" value="Rev_trsase/Diguanyl_cyclase"/>
</dbReference>
<evidence type="ECO:0000256" key="2">
    <source>
        <dbReference type="ARBA" id="ARBA00012180"/>
    </source>
</evidence>
<dbReference type="CDD" id="cd09274">
    <property type="entry name" value="RNase_HI_RT_Ty3"/>
    <property type="match status" value="1"/>
</dbReference>
<dbReference type="PANTHER" id="PTHR37984:SF5">
    <property type="entry name" value="PROTEIN NYNRIN-LIKE"/>
    <property type="match status" value="1"/>
</dbReference>
<sequence>MGYFIATTMRKGKRFRFKVNVIKGPQCSHLLSRNVAVAMGLIKRMEEIRAPAQISESCPDEIGRLKIKPVKITLREGAAPYSVTTARRVSVPMLPKVKKELNRMVNCGVIQPISDPTEWCAPMVPVPKKNKEQIRICVDLKELNKAVKREKYVLPTVDDILPKLAGAKVFSLLDAASGFWQIPLDPESAKLTTFITPFGRYYFNRLPFGITSAPEIFQREMTKLLEGQEGVATYMDDILIYADTPEQHEARLKKTLDTLKEAGLRLNHEKCLLRQKQLHYLGHCIDEHGIRPDKAKVNAITELEPPKNVSDLRRILGMIHYLGRYLPNLSEVTKPLNDLLKSDVTWTWDTAQEEAFSKVKELVTKSPVLAFYDVTKPTVVSADASSYGLGGVLLQDHNGQLKPVSYCSRTLTDAEQRYAQIEKECLAAVWACEKFGRYLYGLNSFTLQSDHKPLIPLINSKDLHSVPLRCQRLLLRMMRYNPTAVYVPGKELL</sequence>